<evidence type="ECO:0000313" key="4">
    <source>
        <dbReference type="EMBL" id="ETO22987.1"/>
    </source>
</evidence>
<evidence type="ECO:0000256" key="2">
    <source>
        <dbReference type="ARBA" id="ARBA00022803"/>
    </source>
</evidence>
<dbReference type="SUPFAM" id="SSF48452">
    <property type="entry name" value="TPR-like"/>
    <property type="match status" value="1"/>
</dbReference>
<proteinExistence type="predicted"/>
<dbReference type="InterPro" id="IPR019734">
    <property type="entry name" value="TPR_rpt"/>
</dbReference>
<dbReference type="AlphaFoldDB" id="X6NCE3"/>
<dbReference type="PROSITE" id="PS50005">
    <property type="entry name" value="TPR"/>
    <property type="match status" value="1"/>
</dbReference>
<protein>
    <submittedName>
        <fullName evidence="4">Uncharacterized protein</fullName>
    </submittedName>
</protein>
<dbReference type="PROSITE" id="PS50293">
    <property type="entry name" value="TPR_REGION"/>
    <property type="match status" value="1"/>
</dbReference>
<dbReference type="PANTHER" id="PTHR45641:SF1">
    <property type="entry name" value="AAA+ ATPASE DOMAIN-CONTAINING PROTEIN"/>
    <property type="match status" value="1"/>
</dbReference>
<keyword evidence="2 3" id="KW-0802">TPR repeat</keyword>
<evidence type="ECO:0000256" key="1">
    <source>
        <dbReference type="ARBA" id="ARBA00022737"/>
    </source>
</evidence>
<feature type="non-terminal residue" evidence="4">
    <location>
        <position position="215"/>
    </location>
</feature>
<keyword evidence="5" id="KW-1185">Reference proteome</keyword>
<dbReference type="InterPro" id="IPR011990">
    <property type="entry name" value="TPR-like_helical_dom_sf"/>
</dbReference>
<reference evidence="4 5" key="1">
    <citation type="journal article" date="2013" name="Curr. Biol.">
        <title>The Genome of the Foraminiferan Reticulomyxa filosa.</title>
        <authorList>
            <person name="Glockner G."/>
            <person name="Hulsmann N."/>
            <person name="Schleicher M."/>
            <person name="Noegel A.A."/>
            <person name="Eichinger L."/>
            <person name="Gallinger C."/>
            <person name="Pawlowski J."/>
            <person name="Sierra R."/>
            <person name="Euteneuer U."/>
            <person name="Pillet L."/>
            <person name="Moustafa A."/>
            <person name="Platzer M."/>
            <person name="Groth M."/>
            <person name="Szafranski K."/>
            <person name="Schliwa M."/>
        </authorList>
    </citation>
    <scope>NUCLEOTIDE SEQUENCE [LARGE SCALE GENOMIC DNA]</scope>
</reference>
<name>X6NCE3_RETFI</name>
<dbReference type="Proteomes" id="UP000023152">
    <property type="component" value="Unassembled WGS sequence"/>
</dbReference>
<keyword evidence="1" id="KW-0677">Repeat</keyword>
<feature type="repeat" description="TPR" evidence="3">
    <location>
        <begin position="75"/>
        <end position="108"/>
    </location>
</feature>
<evidence type="ECO:0000313" key="5">
    <source>
        <dbReference type="Proteomes" id="UP000023152"/>
    </source>
</evidence>
<sequence length="215" mass="24877">MINSIQYMKKKLIIVPYSVCSFHSKNITFDNITINGCVYVIGCTIDGIGKCHITQQLIHTDKSVVHYHFKSPDVAAIYNNLGLVHDSKGEYDKALECYQKDLEIILSKFGLDHPGVATLCNNIKYTYYNKQEYDKTMKFAKEALNWGMKKLDFTHPYIGDSLLRKCIVNFYTKIGKYHNTQNVMLELKKFKIYFGAKLISKNRLNVQLFQKCIAF</sequence>
<comment type="caution">
    <text evidence="4">The sequence shown here is derived from an EMBL/GenBank/DDBJ whole genome shotgun (WGS) entry which is preliminary data.</text>
</comment>
<evidence type="ECO:0000256" key="3">
    <source>
        <dbReference type="PROSITE-ProRule" id="PRU00339"/>
    </source>
</evidence>
<gene>
    <name evidence="4" type="ORF">RFI_14200</name>
</gene>
<accession>X6NCE3</accession>
<dbReference type="SMART" id="SM00028">
    <property type="entry name" value="TPR"/>
    <property type="match status" value="1"/>
</dbReference>
<dbReference type="Pfam" id="PF13424">
    <property type="entry name" value="TPR_12"/>
    <property type="match status" value="1"/>
</dbReference>
<dbReference type="Gene3D" id="1.25.40.10">
    <property type="entry name" value="Tetratricopeptide repeat domain"/>
    <property type="match status" value="1"/>
</dbReference>
<dbReference type="EMBL" id="ASPP01010321">
    <property type="protein sequence ID" value="ETO22987.1"/>
    <property type="molecule type" value="Genomic_DNA"/>
</dbReference>
<organism evidence="4 5">
    <name type="scientific">Reticulomyxa filosa</name>
    <dbReference type="NCBI Taxonomy" id="46433"/>
    <lineage>
        <taxon>Eukaryota</taxon>
        <taxon>Sar</taxon>
        <taxon>Rhizaria</taxon>
        <taxon>Retaria</taxon>
        <taxon>Foraminifera</taxon>
        <taxon>Monothalamids</taxon>
        <taxon>Reticulomyxidae</taxon>
        <taxon>Reticulomyxa</taxon>
    </lineage>
</organism>
<dbReference type="PANTHER" id="PTHR45641">
    <property type="entry name" value="TETRATRICOPEPTIDE REPEAT PROTEIN (AFU_ORTHOLOGUE AFUA_6G03870)"/>
    <property type="match status" value="1"/>
</dbReference>
<dbReference type="OrthoDB" id="9450131at2759"/>